<organism evidence="4 5">
    <name type="scientific">Phtheirospermum japonicum</name>
    <dbReference type="NCBI Taxonomy" id="374723"/>
    <lineage>
        <taxon>Eukaryota</taxon>
        <taxon>Viridiplantae</taxon>
        <taxon>Streptophyta</taxon>
        <taxon>Embryophyta</taxon>
        <taxon>Tracheophyta</taxon>
        <taxon>Spermatophyta</taxon>
        <taxon>Magnoliopsida</taxon>
        <taxon>eudicotyledons</taxon>
        <taxon>Gunneridae</taxon>
        <taxon>Pentapetalae</taxon>
        <taxon>asterids</taxon>
        <taxon>lamiids</taxon>
        <taxon>Lamiales</taxon>
        <taxon>Orobanchaceae</taxon>
        <taxon>Orobanchaceae incertae sedis</taxon>
        <taxon>Phtheirospermum</taxon>
    </lineage>
</organism>
<feature type="coiled-coil region" evidence="3">
    <location>
        <begin position="116"/>
        <end position="143"/>
    </location>
</feature>
<proteinExistence type="inferred from homology"/>
<reference evidence="4" key="1">
    <citation type="submission" date="2020-07" db="EMBL/GenBank/DDBJ databases">
        <title>Ethylene signaling mediates host invasion by parasitic plants.</title>
        <authorList>
            <person name="Yoshida S."/>
        </authorList>
    </citation>
    <scope>NUCLEOTIDE SEQUENCE</scope>
    <source>
        <strain evidence="4">Okayama</strain>
    </source>
</reference>
<sequence>RVLAKKTQLHLAKKQLTKLNEQLQNAETTKSQALLELEKAKRTVYDLAQKLKITNESKNSAVSATEAFNHQAKQFAVANNHNNSNGSSNVDQETARAHYIALVTELDTSKKELRKIRQEHNASIEAKAKAEKLEAEAEKAAKLSTARAGELSEEISSVRDSIQQAKLASVQAKGDETNICADKDEQKQSYKARLEESAKGLHALKKDIDPELVKNLETRLAETFSEIEAVRGEMESTQAADLDSVKTVTMDLNGAKESINRVVEEESSLRSLVESLKLELDKIKNEHFELKGKEAETESIADNLHAKLVKAKSELEEALAKEAQIRSASDEMTASIDKLALETENAKHEAQEMKQKAEVLKREAEATRIELEEAQNKLKAATSEAEEAKADEAKALDRIKILSEKTNAMRTSKSEPGARIAISRDEFESLSRKVEESEKLADLKVIAAMAQIEAVKAGENEAMKRLEAIEKEIEDTKGATHETLKKAEMAEVAKKAVEGELRRWREREQKKAEETASRILSETERLFEVPITRSHKVEQTKGQMVETRKLTKNKTLFSKKALLMTSLSNVFRKKKYRVEGGSPSYLPGEKPVW</sequence>
<keyword evidence="5" id="KW-1185">Reference proteome</keyword>
<dbReference type="GO" id="GO:0005829">
    <property type="term" value="C:cytosol"/>
    <property type="evidence" value="ECO:0007669"/>
    <property type="project" value="TreeGrafter"/>
</dbReference>
<protein>
    <submittedName>
        <fullName evidence="4">WEB family protein at5g55860</fullName>
    </submittedName>
</protein>
<evidence type="ECO:0000256" key="1">
    <source>
        <dbReference type="ARBA" id="ARBA00005485"/>
    </source>
</evidence>
<dbReference type="GO" id="GO:0009904">
    <property type="term" value="P:chloroplast accumulation movement"/>
    <property type="evidence" value="ECO:0007669"/>
    <property type="project" value="TreeGrafter"/>
</dbReference>
<feature type="coiled-coil region" evidence="3">
    <location>
        <begin position="266"/>
        <end position="405"/>
    </location>
</feature>
<dbReference type="Pfam" id="PF05701">
    <property type="entry name" value="WEMBL"/>
    <property type="match status" value="1"/>
</dbReference>
<dbReference type="GO" id="GO:0009903">
    <property type="term" value="P:chloroplast avoidance movement"/>
    <property type="evidence" value="ECO:0007669"/>
    <property type="project" value="TreeGrafter"/>
</dbReference>
<feature type="non-terminal residue" evidence="4">
    <location>
        <position position="1"/>
    </location>
</feature>
<name>A0A830DBR2_9LAMI</name>
<evidence type="ECO:0000256" key="3">
    <source>
        <dbReference type="SAM" id="Coils"/>
    </source>
</evidence>
<keyword evidence="2 3" id="KW-0175">Coiled coil</keyword>
<dbReference type="EMBL" id="BMAC01007323">
    <property type="protein sequence ID" value="GFQ08580.1"/>
    <property type="molecule type" value="Genomic_DNA"/>
</dbReference>
<comment type="caution">
    <text evidence="4">The sequence shown here is derived from an EMBL/GenBank/DDBJ whole genome shotgun (WGS) entry which is preliminary data.</text>
</comment>
<comment type="similarity">
    <text evidence="1">Belongs to the WEB family.</text>
</comment>
<feature type="coiled-coil region" evidence="3">
    <location>
        <begin position="452"/>
        <end position="514"/>
    </location>
</feature>
<evidence type="ECO:0000256" key="2">
    <source>
        <dbReference type="ARBA" id="ARBA00023054"/>
    </source>
</evidence>
<dbReference type="AlphaFoldDB" id="A0A830DBR2"/>
<accession>A0A830DBR2</accession>
<dbReference type="OrthoDB" id="1933125at2759"/>
<dbReference type="PANTHER" id="PTHR32054">
    <property type="entry name" value="HEAVY CHAIN, PUTATIVE, EXPRESSED-RELATED-RELATED"/>
    <property type="match status" value="1"/>
</dbReference>
<feature type="coiled-coil region" evidence="3">
    <location>
        <begin position="6"/>
        <end position="43"/>
    </location>
</feature>
<evidence type="ECO:0000313" key="5">
    <source>
        <dbReference type="Proteomes" id="UP000653305"/>
    </source>
</evidence>
<dbReference type="Proteomes" id="UP000653305">
    <property type="component" value="Unassembled WGS sequence"/>
</dbReference>
<dbReference type="InterPro" id="IPR008545">
    <property type="entry name" value="Web"/>
</dbReference>
<dbReference type="PANTHER" id="PTHR32054:SF93">
    <property type="entry name" value="WEB FAMILY"/>
    <property type="match status" value="1"/>
</dbReference>
<evidence type="ECO:0000313" key="4">
    <source>
        <dbReference type="EMBL" id="GFQ08580.1"/>
    </source>
</evidence>
<gene>
    <name evidence="4" type="ORF">PHJA_003002000</name>
</gene>